<proteinExistence type="predicted"/>
<organism evidence="1 2">
    <name type="scientific">Patellaria atrata CBS 101060</name>
    <dbReference type="NCBI Taxonomy" id="1346257"/>
    <lineage>
        <taxon>Eukaryota</taxon>
        <taxon>Fungi</taxon>
        <taxon>Dikarya</taxon>
        <taxon>Ascomycota</taxon>
        <taxon>Pezizomycotina</taxon>
        <taxon>Dothideomycetes</taxon>
        <taxon>Dothideomycetes incertae sedis</taxon>
        <taxon>Patellariales</taxon>
        <taxon>Patellariaceae</taxon>
        <taxon>Patellaria</taxon>
    </lineage>
</organism>
<evidence type="ECO:0000313" key="2">
    <source>
        <dbReference type="Proteomes" id="UP000799429"/>
    </source>
</evidence>
<protein>
    <recommendedName>
        <fullName evidence="3">S-adenosyl-L-methionine-dependent methyltransferase</fullName>
    </recommendedName>
</protein>
<name>A0A9P4VKJ0_9PEZI</name>
<reference evidence="1" key="1">
    <citation type="journal article" date="2020" name="Stud. Mycol.">
        <title>101 Dothideomycetes genomes: a test case for predicting lifestyles and emergence of pathogens.</title>
        <authorList>
            <person name="Haridas S."/>
            <person name="Albert R."/>
            <person name="Binder M."/>
            <person name="Bloem J."/>
            <person name="Labutti K."/>
            <person name="Salamov A."/>
            <person name="Andreopoulos B."/>
            <person name="Baker S."/>
            <person name="Barry K."/>
            <person name="Bills G."/>
            <person name="Bluhm B."/>
            <person name="Cannon C."/>
            <person name="Castanera R."/>
            <person name="Culley D."/>
            <person name="Daum C."/>
            <person name="Ezra D."/>
            <person name="Gonzalez J."/>
            <person name="Henrissat B."/>
            <person name="Kuo A."/>
            <person name="Liang C."/>
            <person name="Lipzen A."/>
            <person name="Lutzoni F."/>
            <person name="Magnuson J."/>
            <person name="Mondo S."/>
            <person name="Nolan M."/>
            <person name="Ohm R."/>
            <person name="Pangilinan J."/>
            <person name="Park H.-J."/>
            <person name="Ramirez L."/>
            <person name="Alfaro M."/>
            <person name="Sun H."/>
            <person name="Tritt A."/>
            <person name="Yoshinaga Y."/>
            <person name="Zwiers L.-H."/>
            <person name="Turgeon B."/>
            <person name="Goodwin S."/>
            <person name="Spatafora J."/>
            <person name="Crous P."/>
            <person name="Grigoriev I."/>
        </authorList>
    </citation>
    <scope>NUCLEOTIDE SEQUENCE</scope>
    <source>
        <strain evidence="1">CBS 101060</strain>
    </source>
</reference>
<dbReference type="OrthoDB" id="2151982at2759"/>
<dbReference type="EMBL" id="MU006118">
    <property type="protein sequence ID" value="KAF2834523.1"/>
    <property type="molecule type" value="Genomic_DNA"/>
</dbReference>
<dbReference type="AlphaFoldDB" id="A0A9P4VKJ0"/>
<accession>A0A9P4VKJ0</accession>
<keyword evidence="2" id="KW-1185">Reference proteome</keyword>
<gene>
    <name evidence="1" type="ORF">M501DRAFT_943977</name>
</gene>
<sequence length="170" mass="18997">MSLPRLTETPARYAGCCLALSSPLIRSLSALLPANPEFSISVGSGSGLLEALLMQYGEEKCIHGIDVFSCNNKYLPEENFYHVTGTREMWSRAGEAAVWLFVYPRDPYLIEMYLDLSGDGSVETIIWAGPKVDWPVFQPEFLKSPFEPIEHPSIGLANEEMIVVLRKKNL</sequence>
<dbReference type="Proteomes" id="UP000799429">
    <property type="component" value="Unassembled WGS sequence"/>
</dbReference>
<evidence type="ECO:0000313" key="1">
    <source>
        <dbReference type="EMBL" id="KAF2834523.1"/>
    </source>
</evidence>
<comment type="caution">
    <text evidence="1">The sequence shown here is derived from an EMBL/GenBank/DDBJ whole genome shotgun (WGS) entry which is preliminary data.</text>
</comment>
<evidence type="ECO:0008006" key="3">
    <source>
        <dbReference type="Google" id="ProtNLM"/>
    </source>
</evidence>